<dbReference type="RefSeq" id="WP_380537553.1">
    <property type="nucleotide sequence ID" value="NZ_JBHFAB010000013.1"/>
</dbReference>
<reference evidence="1 2" key="1">
    <citation type="submission" date="2024-09" db="EMBL/GenBank/DDBJ databases">
        <authorList>
            <person name="Lee S.D."/>
        </authorList>
    </citation>
    <scope>NUCLEOTIDE SEQUENCE [LARGE SCALE GENOMIC DNA]</scope>
    <source>
        <strain evidence="1 2">N8-3</strain>
    </source>
</reference>
<dbReference type="Gene3D" id="1.50.10.20">
    <property type="match status" value="1"/>
</dbReference>
<dbReference type="InterPro" id="IPR007822">
    <property type="entry name" value="LANC-like"/>
</dbReference>
<gene>
    <name evidence="1" type="ORF">ACEZDE_19270</name>
</gene>
<dbReference type="PRINTS" id="PR01955">
    <property type="entry name" value="LANCFRANKIA"/>
</dbReference>
<evidence type="ECO:0000313" key="1">
    <source>
        <dbReference type="EMBL" id="MFC1418757.1"/>
    </source>
</evidence>
<dbReference type="EMBL" id="JBHFAB010000013">
    <property type="protein sequence ID" value="MFC1418757.1"/>
    <property type="molecule type" value="Genomic_DNA"/>
</dbReference>
<dbReference type="CDD" id="cd04793">
    <property type="entry name" value="LanC"/>
    <property type="match status" value="1"/>
</dbReference>
<keyword evidence="2" id="KW-1185">Reference proteome</keyword>
<sequence length="358" mass="37431">MTPTTATAPTTQALSEGDLGAALLPIERGSLLAARRHLERAVEGGVSTGANASLFHGAPALEFVLTRAGQVPRSVFDATDRVVAARLASAHKRRSSGALPRPAEFDLIRGLAGLGALLLTRAAPAPLLPDVLTYLVSLAQPVQREGRDLPGWWSDAGPADEPLPGGHGNLGVAHGIAGPLAALALALRQGVHVPGQLDAVEDFASWLDRYETGYWVTPDQLTAPSPEDPQDLRPSWCYGTLGLARTRQLAALALGDDTRQQAAEDAAFAAVTDPARLATVTDASLCHGWAGLLTLVRAIADDSSEPERFTARAASLHGQLVTGLDHLPKPGFLEGRSGARLALEGADTIGWTRALLIT</sequence>
<dbReference type="InterPro" id="IPR033889">
    <property type="entry name" value="LanC"/>
</dbReference>
<proteinExistence type="predicted"/>
<dbReference type="SMART" id="SM01260">
    <property type="entry name" value="LANC_like"/>
    <property type="match status" value="1"/>
</dbReference>
<protein>
    <submittedName>
        <fullName evidence="1">Lanthionine synthetase C family protein</fullName>
    </submittedName>
</protein>
<accession>A0ABV6VYH1</accession>
<name>A0ABV6VYH1_9ACTN</name>
<dbReference type="SUPFAM" id="SSF158745">
    <property type="entry name" value="LanC-like"/>
    <property type="match status" value="1"/>
</dbReference>
<organism evidence="1 2">
    <name type="scientific">Streptacidiphilus cavernicola</name>
    <dbReference type="NCBI Taxonomy" id="3342716"/>
    <lineage>
        <taxon>Bacteria</taxon>
        <taxon>Bacillati</taxon>
        <taxon>Actinomycetota</taxon>
        <taxon>Actinomycetes</taxon>
        <taxon>Kitasatosporales</taxon>
        <taxon>Streptomycetaceae</taxon>
        <taxon>Streptacidiphilus</taxon>
    </lineage>
</organism>
<comment type="caution">
    <text evidence="1">The sequence shown here is derived from an EMBL/GenBank/DDBJ whole genome shotgun (WGS) entry which is preliminary data.</text>
</comment>
<dbReference type="PRINTS" id="PR01950">
    <property type="entry name" value="LANCSUPER"/>
</dbReference>
<evidence type="ECO:0000313" key="2">
    <source>
        <dbReference type="Proteomes" id="UP001592531"/>
    </source>
</evidence>
<dbReference type="Pfam" id="PF05147">
    <property type="entry name" value="LANC_like"/>
    <property type="match status" value="1"/>
</dbReference>
<dbReference type="Proteomes" id="UP001592531">
    <property type="component" value="Unassembled WGS sequence"/>
</dbReference>